<proteinExistence type="predicted"/>
<feature type="transmembrane region" description="Helical" evidence="1">
    <location>
        <begin position="53"/>
        <end position="74"/>
    </location>
</feature>
<keyword evidence="1" id="KW-1133">Transmembrane helix</keyword>
<evidence type="ECO:0000313" key="2">
    <source>
        <dbReference type="EMBL" id="KAB7728750.1"/>
    </source>
</evidence>
<reference evidence="2 3" key="1">
    <citation type="submission" date="2019-10" db="EMBL/GenBank/DDBJ databases">
        <title>Rudanella paleaurantiibacter sp. nov., isolated from sludge.</title>
        <authorList>
            <person name="Xu S.Q."/>
        </authorList>
    </citation>
    <scope>NUCLEOTIDE SEQUENCE [LARGE SCALE GENOMIC DNA]</scope>
    <source>
        <strain evidence="2 3">HX-22-17</strain>
    </source>
</reference>
<keyword evidence="1" id="KW-0812">Transmembrane</keyword>
<feature type="transmembrane region" description="Helical" evidence="1">
    <location>
        <begin position="200"/>
        <end position="220"/>
    </location>
</feature>
<protein>
    <submittedName>
        <fullName evidence="2">Uncharacterized protein</fullName>
    </submittedName>
</protein>
<evidence type="ECO:0000256" key="1">
    <source>
        <dbReference type="SAM" id="Phobius"/>
    </source>
</evidence>
<feature type="transmembrane region" description="Helical" evidence="1">
    <location>
        <begin position="94"/>
        <end position="114"/>
    </location>
</feature>
<dbReference type="EMBL" id="WELI01000007">
    <property type="protein sequence ID" value="KAB7728750.1"/>
    <property type="molecule type" value="Genomic_DNA"/>
</dbReference>
<dbReference type="NCBIfam" id="NF047767">
    <property type="entry name" value="LBF_2804_fam"/>
    <property type="match status" value="1"/>
</dbReference>
<dbReference type="RefSeq" id="WP_152125641.1">
    <property type="nucleotide sequence ID" value="NZ_WELI01000007.1"/>
</dbReference>
<accession>A0A7J5TWC6</accession>
<keyword evidence="1" id="KW-0472">Membrane</keyword>
<gene>
    <name evidence="2" type="ORF">F5984_18150</name>
</gene>
<keyword evidence="3" id="KW-1185">Reference proteome</keyword>
<evidence type="ECO:0000313" key="3">
    <source>
        <dbReference type="Proteomes" id="UP000488299"/>
    </source>
</evidence>
<dbReference type="AlphaFoldDB" id="A0A7J5TWC6"/>
<comment type="caution">
    <text evidence="2">The sequence shown here is derived from an EMBL/GenBank/DDBJ whole genome shotgun (WGS) entry which is preliminary data.</text>
</comment>
<organism evidence="2 3">
    <name type="scientific">Rudanella paleaurantiibacter</name>
    <dbReference type="NCBI Taxonomy" id="2614655"/>
    <lineage>
        <taxon>Bacteria</taxon>
        <taxon>Pseudomonadati</taxon>
        <taxon>Bacteroidota</taxon>
        <taxon>Cytophagia</taxon>
        <taxon>Cytophagales</taxon>
        <taxon>Cytophagaceae</taxon>
        <taxon>Rudanella</taxon>
    </lineage>
</organism>
<name>A0A7J5TWC6_9BACT</name>
<dbReference type="Proteomes" id="UP000488299">
    <property type="component" value="Unassembled WGS sequence"/>
</dbReference>
<sequence length="368" mass="42044">MSNQPPNDSSGSLDHLSLRYLRRVLDASHPTDEPYVLNEVEAWVIRRVRRRTIALAAALGALAVLLLYLPQYFWPAFFQEFTFTILGEGYDVPVISILYGVLLVYVEVYALMYVNLNAIRTIMAICQFPRAHDAQYDRHLKAIASVALSWKYGGIFSLGSDPHFGRPGWGLTSFFWFNTAKAFASDLLLRTLMFRFLGRFAFRQLTDLIGMPVFAFWNAFASFQILREAQIRVMAPLTIRSFVDELHEELGSDEAFCQLIPEALRCIGVQRRQYNYAHLFLFETIEDRFGIKLDTPSGEWFDRVPALSTEARSGLERLIIFSALVDGRLSWAEKKCLGRLHAQGIVSYTIADIRQIGKQYNDGKGLWV</sequence>